<organism evidence="2 3">
    <name type="scientific">Pichia kudriavzevii</name>
    <name type="common">Yeast</name>
    <name type="synonym">Issatchenkia orientalis</name>
    <dbReference type="NCBI Taxonomy" id="4909"/>
    <lineage>
        <taxon>Eukaryota</taxon>
        <taxon>Fungi</taxon>
        <taxon>Dikarya</taxon>
        <taxon>Ascomycota</taxon>
        <taxon>Saccharomycotina</taxon>
        <taxon>Pichiomycetes</taxon>
        <taxon>Pichiales</taxon>
        <taxon>Pichiaceae</taxon>
        <taxon>Pichia</taxon>
    </lineage>
</organism>
<evidence type="ECO:0000256" key="1">
    <source>
        <dbReference type="SAM" id="MobiDB-lite"/>
    </source>
</evidence>
<proteinExistence type="predicted"/>
<dbReference type="HOGENOM" id="CLU_3408140_0_0_1"/>
<reference evidence="3" key="1">
    <citation type="journal article" date="2014" name="Microb. Cell Fact.">
        <title>Exploiting Issatchenkia orientalis SD108 for succinic acid production.</title>
        <authorList>
            <person name="Xiao H."/>
            <person name="Shao Z."/>
            <person name="Jiang Y."/>
            <person name="Dole S."/>
            <person name="Zhao H."/>
        </authorList>
    </citation>
    <scope>NUCLEOTIDE SEQUENCE [LARGE SCALE GENOMIC DNA]</scope>
    <source>
        <strain evidence="3">SD108</strain>
    </source>
</reference>
<dbReference type="EMBL" id="JQFK01001612">
    <property type="protein sequence ID" value="KGK34467.1"/>
    <property type="molecule type" value="Genomic_DNA"/>
</dbReference>
<protein>
    <submittedName>
        <fullName evidence="2">Uncharacterized protein</fullName>
    </submittedName>
</protein>
<name>A0A099NRA8_PICKU</name>
<feature type="compositionally biased region" description="Basic and acidic residues" evidence="1">
    <location>
        <begin position="20"/>
        <end position="30"/>
    </location>
</feature>
<sequence length="30" mass="3465">GSRKKYDGHKSVYQQPNLKNEGKKNKMEGD</sequence>
<dbReference type="AlphaFoldDB" id="A0A099NRA8"/>
<dbReference type="Proteomes" id="UP000029867">
    <property type="component" value="Unassembled WGS sequence"/>
</dbReference>
<feature type="non-terminal residue" evidence="2">
    <location>
        <position position="1"/>
    </location>
</feature>
<feature type="compositionally biased region" description="Basic and acidic residues" evidence="1">
    <location>
        <begin position="1"/>
        <end position="10"/>
    </location>
</feature>
<gene>
    <name evidence="2" type="ORF">JL09_g6386</name>
</gene>
<evidence type="ECO:0000313" key="3">
    <source>
        <dbReference type="Proteomes" id="UP000029867"/>
    </source>
</evidence>
<feature type="region of interest" description="Disordered" evidence="1">
    <location>
        <begin position="1"/>
        <end position="30"/>
    </location>
</feature>
<evidence type="ECO:0000313" key="2">
    <source>
        <dbReference type="EMBL" id="KGK34467.1"/>
    </source>
</evidence>
<comment type="caution">
    <text evidence="2">The sequence shown here is derived from an EMBL/GenBank/DDBJ whole genome shotgun (WGS) entry which is preliminary data.</text>
</comment>
<accession>A0A099NRA8</accession>